<keyword evidence="1" id="KW-1133">Transmembrane helix</keyword>
<dbReference type="GeneID" id="109464538"/>
<dbReference type="AlphaFoldDB" id="A0A6P4YEC4"/>
<name>A0A6P4YEC4_BRABE</name>
<proteinExistence type="predicted"/>
<dbReference type="KEGG" id="bbel:109464538"/>
<evidence type="ECO:0000313" key="2">
    <source>
        <dbReference type="Proteomes" id="UP000515135"/>
    </source>
</evidence>
<feature type="transmembrane region" description="Helical" evidence="1">
    <location>
        <begin position="12"/>
        <end position="30"/>
    </location>
</feature>
<keyword evidence="1" id="KW-0472">Membrane</keyword>
<gene>
    <name evidence="3" type="primary">LOC109464538</name>
</gene>
<protein>
    <submittedName>
        <fullName evidence="3">Uncharacterized protein LOC109464538</fullName>
    </submittedName>
</protein>
<keyword evidence="2" id="KW-1185">Reference proteome</keyword>
<evidence type="ECO:0000256" key="1">
    <source>
        <dbReference type="SAM" id="Phobius"/>
    </source>
</evidence>
<dbReference type="RefSeq" id="XP_019617102.1">
    <property type="nucleotide sequence ID" value="XM_019761543.1"/>
</dbReference>
<reference evidence="3" key="1">
    <citation type="submission" date="2025-08" db="UniProtKB">
        <authorList>
            <consortium name="RefSeq"/>
        </authorList>
    </citation>
    <scope>IDENTIFICATION</scope>
    <source>
        <tissue evidence="3">Gonad</tissue>
    </source>
</reference>
<organism evidence="2 3">
    <name type="scientific">Branchiostoma belcheri</name>
    <name type="common">Amphioxus</name>
    <dbReference type="NCBI Taxonomy" id="7741"/>
    <lineage>
        <taxon>Eukaryota</taxon>
        <taxon>Metazoa</taxon>
        <taxon>Chordata</taxon>
        <taxon>Cephalochordata</taxon>
        <taxon>Leptocardii</taxon>
        <taxon>Amphioxiformes</taxon>
        <taxon>Branchiostomatidae</taxon>
        <taxon>Branchiostoma</taxon>
    </lineage>
</organism>
<keyword evidence="1" id="KW-0812">Transmembrane</keyword>
<dbReference type="Proteomes" id="UP000515135">
    <property type="component" value="Unplaced"/>
</dbReference>
<sequence>MECIHTYIHTYGTWVASTIVLAFITLLLLGGGRHIYRKKKEDNSVRTQKNDAKVSGDGHVVIQSGDNPSITIAMPENGSPVRQSDDPTPIATETRRKITKKNGDQVDETIVKFFDTPAGKELANKHFSEKYQGTTLMTCQKCCVKFYLLAPTLEIAEKIREDGKSGRLESVIVELLKLSPIPDLDCEKLRIKVTNVNVTTRSAKGANMTSDVRVDQEQQLVYQPKNPIPTFSLLRLKDLPKTWATLAKMAMGFGAILHNFVALVSSTSTGHKVSNGDREECSPAEEIIVEVTFEVEKNEMKHQEPEQLSLTKYTSPAVRTKHSKAEIYTPKDFVNANQTEEMYSTPGVCF</sequence>
<accession>A0A6P4YEC4</accession>
<evidence type="ECO:0000313" key="3">
    <source>
        <dbReference type="RefSeq" id="XP_019617102.1"/>
    </source>
</evidence>